<keyword evidence="1 3" id="KW-0145">Chemotaxis</keyword>
<dbReference type="Gene3D" id="3.30.1330.200">
    <property type="match status" value="1"/>
</dbReference>
<gene>
    <name evidence="3 4" type="primary">cheD</name>
    <name evidence="4" type="ORF">GCM10008111_11300</name>
</gene>
<dbReference type="Proteomes" id="UP000634667">
    <property type="component" value="Unassembled WGS sequence"/>
</dbReference>
<evidence type="ECO:0000256" key="3">
    <source>
        <dbReference type="HAMAP-Rule" id="MF_01440"/>
    </source>
</evidence>
<accession>A0ABQ2WHP9</accession>
<dbReference type="EMBL" id="BMYR01000004">
    <property type="protein sequence ID" value="GGW57020.1"/>
    <property type="molecule type" value="Genomic_DNA"/>
</dbReference>
<protein>
    <recommendedName>
        <fullName evidence="3">Probable chemoreceptor glutamine deamidase CheD</fullName>
        <ecNumber evidence="3">3.5.1.44</ecNumber>
    </recommendedName>
</protein>
<comment type="similarity">
    <text evidence="3">Belongs to the CheD family.</text>
</comment>
<keyword evidence="2 3" id="KW-0378">Hydrolase</keyword>
<evidence type="ECO:0000256" key="2">
    <source>
        <dbReference type="ARBA" id="ARBA00022801"/>
    </source>
</evidence>
<reference evidence="5" key="1">
    <citation type="journal article" date="2019" name="Int. J. Syst. Evol. Microbiol.">
        <title>The Global Catalogue of Microorganisms (GCM) 10K type strain sequencing project: providing services to taxonomists for standard genome sequencing and annotation.</title>
        <authorList>
            <consortium name="The Broad Institute Genomics Platform"/>
            <consortium name="The Broad Institute Genome Sequencing Center for Infectious Disease"/>
            <person name="Wu L."/>
            <person name="Ma J."/>
        </authorList>
    </citation>
    <scope>NUCLEOTIDE SEQUENCE [LARGE SCALE GENOMIC DNA]</scope>
    <source>
        <strain evidence="5">KCTC 23723</strain>
    </source>
</reference>
<comment type="catalytic activity">
    <reaction evidence="3">
        <text>L-glutaminyl-[protein] + H2O = L-glutamyl-[protein] + NH4(+)</text>
        <dbReference type="Rhea" id="RHEA:16441"/>
        <dbReference type="Rhea" id="RHEA-COMP:10207"/>
        <dbReference type="Rhea" id="RHEA-COMP:10208"/>
        <dbReference type="ChEBI" id="CHEBI:15377"/>
        <dbReference type="ChEBI" id="CHEBI:28938"/>
        <dbReference type="ChEBI" id="CHEBI:29973"/>
        <dbReference type="ChEBI" id="CHEBI:30011"/>
        <dbReference type="EC" id="3.5.1.44"/>
    </reaction>
</comment>
<dbReference type="HAMAP" id="MF_01440">
    <property type="entry name" value="CheD"/>
    <property type="match status" value="1"/>
</dbReference>
<sequence length="170" mass="18435">MNKNVFLKPGDWFFGKGEGKVSTILGSCVSMVLWHPKHQLLGVSHILLPSRQSVVPGSGELPVTKPDLSGRFADELIDIFKLETPLFHVNAAGFTACLVGGGNMFPHSQNAPAIGEKNVETCRQLLTALAIPIITTDTGGAIYRRLTVNIATGQIHIERSTVNRFELLFA</sequence>
<comment type="caution">
    <text evidence="4">The sequence shown here is derived from an EMBL/GenBank/DDBJ whole genome shotgun (WGS) entry which is preliminary data.</text>
</comment>
<dbReference type="EC" id="3.5.1.44" evidence="3"/>
<name>A0ABQ2WHP9_9ALTE</name>
<dbReference type="PANTHER" id="PTHR35147">
    <property type="entry name" value="CHEMORECEPTOR GLUTAMINE DEAMIDASE CHED-RELATED"/>
    <property type="match status" value="1"/>
</dbReference>
<dbReference type="PANTHER" id="PTHR35147:SF3">
    <property type="entry name" value="CHEMORECEPTOR GLUTAMINE DEAMIDASE CHED 1-RELATED"/>
    <property type="match status" value="1"/>
</dbReference>
<dbReference type="SUPFAM" id="SSF64438">
    <property type="entry name" value="CNF1/YfiH-like putative cysteine hydrolases"/>
    <property type="match status" value="1"/>
</dbReference>
<dbReference type="InterPro" id="IPR005659">
    <property type="entry name" value="Chemorcpt_Glu_NH3ase_CheD"/>
</dbReference>
<evidence type="ECO:0000313" key="4">
    <source>
        <dbReference type="EMBL" id="GGW57020.1"/>
    </source>
</evidence>
<comment type="function">
    <text evidence="3">Probably deamidates glutamine residues to glutamate on methyl-accepting chemotaxis receptors (MCPs), playing an important role in chemotaxis.</text>
</comment>
<dbReference type="RefSeq" id="WP_189481385.1">
    <property type="nucleotide sequence ID" value="NZ_BMYR01000004.1"/>
</dbReference>
<organism evidence="4 5">
    <name type="scientific">Alishewanella tabrizica</name>
    <dbReference type="NCBI Taxonomy" id="671278"/>
    <lineage>
        <taxon>Bacteria</taxon>
        <taxon>Pseudomonadati</taxon>
        <taxon>Pseudomonadota</taxon>
        <taxon>Gammaproteobacteria</taxon>
        <taxon>Alteromonadales</taxon>
        <taxon>Alteromonadaceae</taxon>
        <taxon>Alishewanella</taxon>
    </lineage>
</organism>
<evidence type="ECO:0000313" key="5">
    <source>
        <dbReference type="Proteomes" id="UP000634667"/>
    </source>
</evidence>
<dbReference type="CDD" id="cd16352">
    <property type="entry name" value="CheD"/>
    <property type="match status" value="1"/>
</dbReference>
<dbReference type="Pfam" id="PF03975">
    <property type="entry name" value="CheD"/>
    <property type="match status" value="1"/>
</dbReference>
<keyword evidence="5" id="KW-1185">Reference proteome</keyword>
<evidence type="ECO:0000256" key="1">
    <source>
        <dbReference type="ARBA" id="ARBA00022500"/>
    </source>
</evidence>
<dbReference type="InterPro" id="IPR038592">
    <property type="entry name" value="CheD-like_sf"/>
</dbReference>
<dbReference type="InterPro" id="IPR011324">
    <property type="entry name" value="Cytotoxic_necrot_fac-like_cat"/>
</dbReference>
<proteinExistence type="inferred from homology"/>